<dbReference type="Pfam" id="PF04082">
    <property type="entry name" value="Fungal_trans"/>
    <property type="match status" value="1"/>
</dbReference>
<organism evidence="5 6">
    <name type="scientific">Dothistroma septosporum (strain NZE10 / CBS 128990)</name>
    <name type="common">Red band needle blight fungus</name>
    <name type="synonym">Mycosphaerella pini</name>
    <dbReference type="NCBI Taxonomy" id="675120"/>
    <lineage>
        <taxon>Eukaryota</taxon>
        <taxon>Fungi</taxon>
        <taxon>Dikarya</taxon>
        <taxon>Ascomycota</taxon>
        <taxon>Pezizomycotina</taxon>
        <taxon>Dothideomycetes</taxon>
        <taxon>Dothideomycetidae</taxon>
        <taxon>Mycosphaerellales</taxon>
        <taxon>Mycosphaerellaceae</taxon>
        <taxon>Dothistroma</taxon>
    </lineage>
</organism>
<dbReference type="EMBL" id="KB446536">
    <property type="protein sequence ID" value="EME47498.1"/>
    <property type="molecule type" value="Genomic_DNA"/>
</dbReference>
<gene>
    <name evidence="5" type="ORF">DOTSEDRAFT_69440</name>
</gene>
<dbReference type="Gene3D" id="4.10.240.10">
    <property type="entry name" value="Zn(2)-C6 fungal-type DNA-binding domain"/>
    <property type="match status" value="1"/>
</dbReference>
<evidence type="ECO:0000256" key="1">
    <source>
        <dbReference type="ARBA" id="ARBA00022723"/>
    </source>
</evidence>
<dbReference type="Pfam" id="PF00172">
    <property type="entry name" value="Zn_clus"/>
    <property type="match status" value="1"/>
</dbReference>
<dbReference type="GO" id="GO:0008270">
    <property type="term" value="F:zinc ion binding"/>
    <property type="evidence" value="ECO:0007669"/>
    <property type="project" value="InterPro"/>
</dbReference>
<dbReference type="SUPFAM" id="SSF57701">
    <property type="entry name" value="Zn2/Cys6 DNA-binding domain"/>
    <property type="match status" value="1"/>
</dbReference>
<dbReference type="SMART" id="SM00066">
    <property type="entry name" value="GAL4"/>
    <property type="match status" value="1"/>
</dbReference>
<dbReference type="GO" id="GO:0006351">
    <property type="term" value="P:DNA-templated transcription"/>
    <property type="evidence" value="ECO:0007669"/>
    <property type="project" value="InterPro"/>
</dbReference>
<dbReference type="GO" id="GO:0003677">
    <property type="term" value="F:DNA binding"/>
    <property type="evidence" value="ECO:0007669"/>
    <property type="project" value="InterPro"/>
</dbReference>
<dbReference type="PANTHER" id="PTHR46910">
    <property type="entry name" value="TRANSCRIPTION FACTOR PDR1"/>
    <property type="match status" value="1"/>
</dbReference>
<dbReference type="OMA" id="GDPWSTF"/>
<dbReference type="eggNOG" id="ENOG502QTPC">
    <property type="taxonomic scope" value="Eukaryota"/>
</dbReference>
<keyword evidence="6" id="KW-1185">Reference proteome</keyword>
<feature type="compositionally biased region" description="Polar residues" evidence="3">
    <location>
        <begin position="62"/>
        <end position="86"/>
    </location>
</feature>
<feature type="region of interest" description="Disordered" evidence="3">
    <location>
        <begin position="569"/>
        <end position="590"/>
    </location>
</feature>
<dbReference type="HOGENOM" id="CLU_016203_1_0_1"/>
<feature type="domain" description="Zn(2)-C6 fungal-type" evidence="4">
    <location>
        <begin position="18"/>
        <end position="52"/>
    </location>
</feature>
<dbReference type="AlphaFoldDB" id="N1PWY8"/>
<evidence type="ECO:0000256" key="2">
    <source>
        <dbReference type="ARBA" id="ARBA00023242"/>
    </source>
</evidence>
<dbReference type="OrthoDB" id="2123952at2759"/>
<accession>N1PWY8</accession>
<evidence type="ECO:0000256" key="3">
    <source>
        <dbReference type="SAM" id="MobiDB-lite"/>
    </source>
</evidence>
<dbReference type="CDD" id="cd12148">
    <property type="entry name" value="fungal_TF_MHR"/>
    <property type="match status" value="1"/>
</dbReference>
<dbReference type="InterPro" id="IPR050987">
    <property type="entry name" value="AtrR-like"/>
</dbReference>
<evidence type="ECO:0000259" key="4">
    <source>
        <dbReference type="PROSITE" id="PS50048"/>
    </source>
</evidence>
<dbReference type="Proteomes" id="UP000016933">
    <property type="component" value="Unassembled WGS sequence"/>
</dbReference>
<dbReference type="InterPro" id="IPR001138">
    <property type="entry name" value="Zn2Cys6_DnaBD"/>
</dbReference>
<dbReference type="InterPro" id="IPR007219">
    <property type="entry name" value="XnlR_reg_dom"/>
</dbReference>
<keyword evidence="2" id="KW-0539">Nucleus</keyword>
<feature type="region of interest" description="Disordered" evidence="3">
    <location>
        <begin position="56"/>
        <end position="109"/>
    </location>
</feature>
<keyword evidence="1" id="KW-0479">Metal-binding</keyword>
<sequence>MPNLPPDRPKKLQRISQACDLCHRRSIRCRPSAENPQHQCQNCYDFAVDCTYKRPSRRRRNQSGQNGVPPNLQPAQQQGVSSTSPSIKVEGRSPTFSNGHGSTDHNGAHQAIREGMPQDSLNTAWRSFAMASQSTIDRLMDVYSDVIYPLFPFFHGPTLRNRLHNQEYLTDRGFFASIMAACALAAARARDGAVEGRYHFDENLAGITEMFFSAAQDTIPKDVSTAHGLGYLRACALLAISSIQYGQITAMHQYIGHYHTLSAMQRFHDESQWPELITAIEKEERRRLFWGMYSWDVYTSIVFNTILKSQESFSNVRYPIEASDDELFSGIESQTNDQNWLRGWNFTTDLYRVLEHTVGRLRRNNQARGDRVDIARLTVHDGISETQVVQNIHNLYNELPDRFKEYSRAATGDMSHDIFGFQAANIQATLQLVRIALCECSPQSDLWRKCDVVDQVITAFASMHSHYLRAISTPLVYHLGAIGQILATLMHGELNFESYERVRGSLEQLANLLEGLETSLQPTAGASKGIRARIQIIDQFMSGQRRELEAFHGGQQNMGDLAGGIGVNGTSQYPNGTSSGQPPLLKSTNSLGMHTPLDAFQLPHDVLGEFPFPFDFQQDQATNGSQAIHQSNGHGQDR</sequence>
<reference evidence="6" key="1">
    <citation type="journal article" date="2012" name="PLoS Genet.">
        <title>The genomes of the fungal plant pathogens Cladosporium fulvum and Dothistroma septosporum reveal adaptation to different hosts and lifestyles but also signatures of common ancestry.</title>
        <authorList>
            <person name="de Wit P.J.G.M."/>
            <person name="van der Burgt A."/>
            <person name="Oekmen B."/>
            <person name="Stergiopoulos I."/>
            <person name="Abd-Elsalam K.A."/>
            <person name="Aerts A.L."/>
            <person name="Bahkali A.H."/>
            <person name="Beenen H.G."/>
            <person name="Chettri P."/>
            <person name="Cox M.P."/>
            <person name="Datema E."/>
            <person name="de Vries R.P."/>
            <person name="Dhillon B."/>
            <person name="Ganley A.R."/>
            <person name="Griffiths S.A."/>
            <person name="Guo Y."/>
            <person name="Hamelin R.C."/>
            <person name="Henrissat B."/>
            <person name="Kabir M.S."/>
            <person name="Jashni M.K."/>
            <person name="Kema G."/>
            <person name="Klaubauf S."/>
            <person name="Lapidus A."/>
            <person name="Levasseur A."/>
            <person name="Lindquist E."/>
            <person name="Mehrabi R."/>
            <person name="Ohm R.A."/>
            <person name="Owen T.J."/>
            <person name="Salamov A."/>
            <person name="Schwelm A."/>
            <person name="Schijlen E."/>
            <person name="Sun H."/>
            <person name="van den Burg H.A."/>
            <person name="van Ham R.C.H.J."/>
            <person name="Zhang S."/>
            <person name="Goodwin S.B."/>
            <person name="Grigoriev I.V."/>
            <person name="Collemare J."/>
            <person name="Bradshaw R.E."/>
        </authorList>
    </citation>
    <scope>NUCLEOTIDE SEQUENCE [LARGE SCALE GENOMIC DNA]</scope>
    <source>
        <strain evidence="6">NZE10 / CBS 128990</strain>
    </source>
</reference>
<name>N1PWY8_DOTSN</name>
<dbReference type="GO" id="GO:0000981">
    <property type="term" value="F:DNA-binding transcription factor activity, RNA polymerase II-specific"/>
    <property type="evidence" value="ECO:0007669"/>
    <property type="project" value="InterPro"/>
</dbReference>
<dbReference type="PANTHER" id="PTHR46910:SF18">
    <property type="entry name" value="ZN(II)2CYS6 TRANSCRIPTION FACTOR (EUROFUNG)"/>
    <property type="match status" value="1"/>
</dbReference>
<evidence type="ECO:0000313" key="5">
    <source>
        <dbReference type="EMBL" id="EME47498.1"/>
    </source>
</evidence>
<dbReference type="PROSITE" id="PS50048">
    <property type="entry name" value="ZN2_CY6_FUNGAL_2"/>
    <property type="match status" value="1"/>
</dbReference>
<protein>
    <recommendedName>
        <fullName evidence="4">Zn(2)-C6 fungal-type domain-containing protein</fullName>
    </recommendedName>
</protein>
<evidence type="ECO:0000313" key="6">
    <source>
        <dbReference type="Proteomes" id="UP000016933"/>
    </source>
</evidence>
<dbReference type="CDD" id="cd00067">
    <property type="entry name" value="GAL4"/>
    <property type="match status" value="1"/>
</dbReference>
<dbReference type="InterPro" id="IPR036864">
    <property type="entry name" value="Zn2-C6_fun-type_DNA-bd_sf"/>
</dbReference>
<proteinExistence type="predicted"/>
<reference evidence="5 6" key="2">
    <citation type="journal article" date="2012" name="PLoS Pathog.">
        <title>Diverse lifestyles and strategies of plant pathogenesis encoded in the genomes of eighteen Dothideomycetes fungi.</title>
        <authorList>
            <person name="Ohm R.A."/>
            <person name="Feau N."/>
            <person name="Henrissat B."/>
            <person name="Schoch C.L."/>
            <person name="Horwitz B.A."/>
            <person name="Barry K.W."/>
            <person name="Condon B.J."/>
            <person name="Copeland A.C."/>
            <person name="Dhillon B."/>
            <person name="Glaser F."/>
            <person name="Hesse C.N."/>
            <person name="Kosti I."/>
            <person name="LaButti K."/>
            <person name="Lindquist E.A."/>
            <person name="Lucas S."/>
            <person name="Salamov A.A."/>
            <person name="Bradshaw R.E."/>
            <person name="Ciuffetti L."/>
            <person name="Hamelin R.C."/>
            <person name="Kema G.H.J."/>
            <person name="Lawrence C."/>
            <person name="Scott J.A."/>
            <person name="Spatafora J.W."/>
            <person name="Turgeon B.G."/>
            <person name="de Wit P.J.G.M."/>
            <person name="Zhong S."/>
            <person name="Goodwin S.B."/>
            <person name="Grigoriev I.V."/>
        </authorList>
    </citation>
    <scope>NUCLEOTIDE SEQUENCE [LARGE SCALE GENOMIC DNA]</scope>
    <source>
        <strain evidence="6">NZE10 / CBS 128990</strain>
    </source>
</reference>